<accession>A0A344J8B5</accession>
<sequence length="62" mass="6222">MAGGEAMEVMVAEASGASDAPDETRGAKPTPRPLVSATEPRNAPPTAAATEMNAARILLAAM</sequence>
<evidence type="ECO:0000313" key="2">
    <source>
        <dbReference type="EMBL" id="AXA85275.1"/>
    </source>
</evidence>
<evidence type="ECO:0000256" key="1">
    <source>
        <dbReference type="SAM" id="MobiDB-lite"/>
    </source>
</evidence>
<dbReference type="KEGG" id="lue:DCD74_11860"/>
<gene>
    <name evidence="2" type="ORF">DCD74_11860</name>
</gene>
<protein>
    <submittedName>
        <fullName evidence="2">Uncharacterized protein</fullName>
    </submittedName>
</protein>
<dbReference type="Proteomes" id="UP000251842">
    <property type="component" value="Chromosome"/>
</dbReference>
<proteinExistence type="predicted"/>
<dbReference type="EMBL" id="CP029556">
    <property type="protein sequence ID" value="AXA85275.1"/>
    <property type="molecule type" value="Genomic_DNA"/>
</dbReference>
<dbReference type="AlphaFoldDB" id="A0A344J8B5"/>
<feature type="region of interest" description="Disordered" evidence="1">
    <location>
        <begin position="1"/>
        <end position="49"/>
    </location>
</feature>
<keyword evidence="3" id="KW-1185">Reference proteome</keyword>
<organism evidence="2 3">
    <name type="scientific">Solilutibacter oculi</name>
    <dbReference type="NCBI Taxonomy" id="2698682"/>
    <lineage>
        <taxon>Bacteria</taxon>
        <taxon>Pseudomonadati</taxon>
        <taxon>Pseudomonadota</taxon>
        <taxon>Gammaproteobacteria</taxon>
        <taxon>Lysobacterales</taxon>
        <taxon>Lysobacteraceae</taxon>
        <taxon>Solilutibacter</taxon>
    </lineage>
</organism>
<evidence type="ECO:0000313" key="3">
    <source>
        <dbReference type="Proteomes" id="UP000251842"/>
    </source>
</evidence>
<name>A0A344J8B5_9GAMM</name>
<reference evidence="3" key="1">
    <citation type="submission" date="2018-05" db="EMBL/GenBank/DDBJ databases">
        <title>Luteimonas pekinense sp. nov., isolated from human Meibomian gland secretions, Beijing, China.</title>
        <authorList>
            <person name="Wen T."/>
            <person name="Bai H."/>
            <person name="Lv H."/>
        </authorList>
    </citation>
    <scope>NUCLEOTIDE SEQUENCE [LARGE SCALE GENOMIC DNA]</scope>
    <source>
        <strain evidence="3">83-4</strain>
    </source>
</reference>